<sequence>MISLRPMRADEYSAYLDYFIPDYATEITANYQLSPVESRLQALREIDEDLPQGVATPGQVLLCIIDSISGDDSIIGYLWYRSDISARSVHISDFHIFAAHQGKGYGKEALAALELELSKTGVTQIKLRVAEDNKRAKHLYDVSGFHVTGVNMSKAIGMKS</sequence>
<dbReference type="PROSITE" id="PS51186">
    <property type="entry name" value="GNAT"/>
    <property type="match status" value="1"/>
</dbReference>
<gene>
    <name evidence="2" type="ORF">C7476_106297</name>
</gene>
<dbReference type="Pfam" id="PF00583">
    <property type="entry name" value="Acetyltransf_1"/>
    <property type="match status" value="1"/>
</dbReference>
<dbReference type="AlphaFoldDB" id="A0A368YSQ8"/>
<dbReference type="InterPro" id="IPR000182">
    <property type="entry name" value="GNAT_dom"/>
</dbReference>
<dbReference type="SUPFAM" id="SSF55729">
    <property type="entry name" value="Acyl-CoA N-acyltransferases (Nat)"/>
    <property type="match status" value="1"/>
</dbReference>
<reference evidence="2 3" key="1">
    <citation type="submission" date="2018-07" db="EMBL/GenBank/DDBJ databases">
        <title>Genomic Encyclopedia of Type Strains, Phase III (KMG-III): the genomes of soil and plant-associated and newly described type strains.</title>
        <authorList>
            <person name="Whitman W."/>
        </authorList>
    </citation>
    <scope>NUCLEOTIDE SEQUENCE [LARGE SCALE GENOMIC DNA]</scope>
    <source>
        <strain evidence="2 3">31-25a</strain>
    </source>
</reference>
<name>A0A368YSQ8_9HYPH</name>
<dbReference type="CDD" id="cd04301">
    <property type="entry name" value="NAT_SF"/>
    <property type="match status" value="1"/>
</dbReference>
<dbReference type="Gene3D" id="3.40.630.30">
    <property type="match status" value="1"/>
</dbReference>
<protein>
    <submittedName>
        <fullName evidence="2">RimJ/RimL family protein N-acetyltransferase</fullName>
    </submittedName>
</protein>
<keyword evidence="2" id="KW-0808">Transferase</keyword>
<dbReference type="InterPro" id="IPR016181">
    <property type="entry name" value="Acyl_CoA_acyltransferase"/>
</dbReference>
<evidence type="ECO:0000313" key="2">
    <source>
        <dbReference type="EMBL" id="RCW83262.1"/>
    </source>
</evidence>
<dbReference type="RefSeq" id="WP_114430434.1">
    <property type="nucleotide sequence ID" value="NZ_QPJM01000006.1"/>
</dbReference>
<comment type="caution">
    <text evidence="2">The sequence shown here is derived from an EMBL/GenBank/DDBJ whole genome shotgun (WGS) entry which is preliminary data.</text>
</comment>
<feature type="domain" description="N-acetyltransferase" evidence="1">
    <location>
        <begin position="2"/>
        <end position="160"/>
    </location>
</feature>
<dbReference type="OrthoDB" id="6172743at2"/>
<dbReference type="GO" id="GO:0016747">
    <property type="term" value="F:acyltransferase activity, transferring groups other than amino-acyl groups"/>
    <property type="evidence" value="ECO:0007669"/>
    <property type="project" value="InterPro"/>
</dbReference>
<dbReference type="Proteomes" id="UP000253324">
    <property type="component" value="Unassembled WGS sequence"/>
</dbReference>
<evidence type="ECO:0000259" key="1">
    <source>
        <dbReference type="PROSITE" id="PS51186"/>
    </source>
</evidence>
<proteinExistence type="predicted"/>
<keyword evidence="3" id="KW-1185">Reference proteome</keyword>
<dbReference type="EMBL" id="QPJM01000006">
    <property type="protein sequence ID" value="RCW83262.1"/>
    <property type="molecule type" value="Genomic_DNA"/>
</dbReference>
<evidence type="ECO:0000313" key="3">
    <source>
        <dbReference type="Proteomes" id="UP000253324"/>
    </source>
</evidence>
<accession>A0A368YSQ8</accession>
<organism evidence="2 3">
    <name type="scientific">Phyllobacterium bourgognense</name>
    <dbReference type="NCBI Taxonomy" id="314236"/>
    <lineage>
        <taxon>Bacteria</taxon>
        <taxon>Pseudomonadati</taxon>
        <taxon>Pseudomonadota</taxon>
        <taxon>Alphaproteobacteria</taxon>
        <taxon>Hyphomicrobiales</taxon>
        <taxon>Phyllobacteriaceae</taxon>
        <taxon>Phyllobacterium</taxon>
    </lineage>
</organism>